<dbReference type="GO" id="GO:0005730">
    <property type="term" value="C:nucleolus"/>
    <property type="evidence" value="ECO:0007669"/>
    <property type="project" value="TreeGrafter"/>
</dbReference>
<evidence type="ECO:0000256" key="1">
    <source>
        <dbReference type="PROSITE-ProRule" id="PRU00047"/>
    </source>
</evidence>
<name>A0A1R1PLF8_ZANCU</name>
<dbReference type="OrthoDB" id="3863715at2759"/>
<dbReference type="EMBL" id="LSSK01001625">
    <property type="protein sequence ID" value="OMH79230.1"/>
    <property type="molecule type" value="Genomic_DNA"/>
</dbReference>
<dbReference type="AlphaFoldDB" id="A0A1R1PLF8"/>
<dbReference type="SMART" id="SM00343">
    <property type="entry name" value="ZnF_C2HC"/>
    <property type="match status" value="4"/>
</dbReference>
<evidence type="ECO:0000313" key="6">
    <source>
        <dbReference type="Proteomes" id="UP000188320"/>
    </source>
</evidence>
<reference evidence="5" key="2">
    <citation type="submission" date="2017-01" db="EMBL/GenBank/DDBJ databases">
        <authorList>
            <person name="Mah S.A."/>
            <person name="Swanson W.J."/>
            <person name="Moy G.W."/>
            <person name="Vacquier V.D."/>
        </authorList>
    </citation>
    <scope>NUCLEOTIDE SEQUENCE [LARGE SCALE GENOMIC DNA]</scope>
    <source>
        <strain evidence="5">COL-18-3</strain>
    </source>
</reference>
<dbReference type="PANTHER" id="PTHR46242">
    <property type="entry name" value="ZINC FINGER CCHC DOMAIN-CONTAINING PROTEIN 9 ZCCHC9"/>
    <property type="match status" value="1"/>
</dbReference>
<dbReference type="Proteomes" id="UP000188320">
    <property type="component" value="Unassembled WGS sequence"/>
</dbReference>
<evidence type="ECO:0000313" key="5">
    <source>
        <dbReference type="EMBL" id="OMH81777.1"/>
    </source>
</evidence>
<sequence length="260" mass="27999">MTRYTARVKKAYLPSSNFEGKELVEKKSAGGITKRKFQNGGGRSFGADNNDRGRFGGGKRYIHHNNKKMLMRDVVCFGCRKSGHTLRECTEKNGSGESNGGVLCYHCGDTSHTSKACSALTKEFKFATCFVCNQTGHLSSKCPENTANGIYPNGGTGCGFCSSKEHLARDCEQNPKNMRKTKRVEDPLSAITSSNGNHVIGTIRSGQGADDDEVFDRLNRVSNLPNNSGHDGRNDASGSGSGSGSASRGDGPKKRKVVKF</sequence>
<dbReference type="SUPFAM" id="SSF57756">
    <property type="entry name" value="Retrovirus zinc finger-like domains"/>
    <property type="match status" value="2"/>
</dbReference>
<proteinExistence type="predicted"/>
<organism evidence="5 6">
    <name type="scientific">Zancudomyces culisetae</name>
    <name type="common">Gut fungus</name>
    <name type="synonym">Smittium culisetae</name>
    <dbReference type="NCBI Taxonomy" id="1213189"/>
    <lineage>
        <taxon>Eukaryota</taxon>
        <taxon>Fungi</taxon>
        <taxon>Fungi incertae sedis</taxon>
        <taxon>Zoopagomycota</taxon>
        <taxon>Kickxellomycotina</taxon>
        <taxon>Harpellomycetes</taxon>
        <taxon>Harpellales</taxon>
        <taxon>Legeriomycetaceae</taxon>
        <taxon>Zancudomyces</taxon>
    </lineage>
</organism>
<dbReference type="PANTHER" id="PTHR46242:SF1">
    <property type="entry name" value="ZINC FINGER CCHC DOMAIN-CONTAINING PROTEIN 9"/>
    <property type="match status" value="1"/>
</dbReference>
<feature type="domain" description="CCHC-type" evidence="3">
    <location>
        <begin position="129"/>
        <end position="144"/>
    </location>
</feature>
<comment type="caution">
    <text evidence="5">The sequence shown here is derived from an EMBL/GenBank/DDBJ whole genome shotgun (WGS) entry which is preliminary data.</text>
</comment>
<dbReference type="InterPro" id="IPR042246">
    <property type="entry name" value="ZCCHC9"/>
</dbReference>
<evidence type="ECO:0000259" key="3">
    <source>
        <dbReference type="PROSITE" id="PS50158"/>
    </source>
</evidence>
<keyword evidence="1" id="KW-0479">Metal-binding</keyword>
<keyword evidence="6" id="KW-1185">Reference proteome</keyword>
<gene>
    <name evidence="5" type="ORF">AX774_g4767</name>
    <name evidence="4" type="ORF">AX774_g7360</name>
</gene>
<dbReference type="InterPro" id="IPR036875">
    <property type="entry name" value="Znf_CCHC_sf"/>
</dbReference>
<dbReference type="InterPro" id="IPR001878">
    <property type="entry name" value="Znf_CCHC"/>
</dbReference>
<keyword evidence="1" id="KW-0862">Zinc</keyword>
<dbReference type="EMBL" id="LSSK01000826">
    <property type="protein sequence ID" value="OMH81777.1"/>
    <property type="molecule type" value="Genomic_DNA"/>
</dbReference>
<dbReference type="GO" id="GO:0008270">
    <property type="term" value="F:zinc ion binding"/>
    <property type="evidence" value="ECO:0007669"/>
    <property type="project" value="UniProtKB-KW"/>
</dbReference>
<feature type="domain" description="CCHC-type" evidence="3">
    <location>
        <begin position="76"/>
        <end position="91"/>
    </location>
</feature>
<evidence type="ECO:0000256" key="2">
    <source>
        <dbReference type="SAM" id="MobiDB-lite"/>
    </source>
</evidence>
<keyword evidence="1" id="KW-0863">Zinc-finger</keyword>
<dbReference type="Pfam" id="PF00098">
    <property type="entry name" value="zf-CCHC"/>
    <property type="match status" value="1"/>
</dbReference>
<reference evidence="6" key="1">
    <citation type="submission" date="2017-01" db="EMBL/GenBank/DDBJ databases">
        <authorList>
            <person name="Wang Y."/>
            <person name="White M."/>
            <person name="Kvist S."/>
            <person name="Moncalvo J.-M."/>
        </authorList>
    </citation>
    <scope>NUCLEOTIDE SEQUENCE [LARGE SCALE GENOMIC DNA]</scope>
    <source>
        <strain evidence="6">COL-18-3</strain>
    </source>
</reference>
<feature type="region of interest" description="Disordered" evidence="2">
    <location>
        <begin position="172"/>
        <end position="260"/>
    </location>
</feature>
<feature type="compositionally biased region" description="Polar residues" evidence="2">
    <location>
        <begin position="220"/>
        <end position="229"/>
    </location>
</feature>
<dbReference type="Gene3D" id="4.10.60.10">
    <property type="entry name" value="Zinc finger, CCHC-type"/>
    <property type="match status" value="2"/>
</dbReference>
<accession>A0A1R1PLF8</accession>
<protein>
    <recommendedName>
        <fullName evidence="3">CCHC-type domain-containing protein</fullName>
    </recommendedName>
</protein>
<dbReference type="GO" id="GO:0003676">
    <property type="term" value="F:nucleic acid binding"/>
    <property type="evidence" value="ECO:0007669"/>
    <property type="project" value="InterPro"/>
</dbReference>
<dbReference type="PROSITE" id="PS50158">
    <property type="entry name" value="ZF_CCHC"/>
    <property type="match status" value="2"/>
</dbReference>
<evidence type="ECO:0000313" key="4">
    <source>
        <dbReference type="EMBL" id="OMH79230.1"/>
    </source>
</evidence>